<sequence length="281" mass="29350">MTTEQCVPQQKGQGAAVPPAYEAWRRARWDEVAGPDGKAKVVARGMVSGSNAQVVPGVPGRWSTTGAGALTVTVTAADGVRVDGEIAVGTVEVPAGSPVELPEGRVVLAGGSDGAYGLVVTDPGALERSGLIGIDTYPYDPAWVVEGEYRAAPEGRRIELGRLTVPRSTDAIAAPVDLAVSVGGTEHVLTVLEERPGQRLVIFTDETSGTETPGIGRWLVLPLLDPGSALTVDLNRATLSHHHLAPTVFTCPLSPPGNHLPLRIEAGERALVHHERKEATA</sequence>
<dbReference type="PANTHER" id="PTHR41913:SF1">
    <property type="entry name" value="DUF1684 DOMAIN-CONTAINING PROTEIN"/>
    <property type="match status" value="1"/>
</dbReference>
<accession>A0ABU2CUE2</accession>
<keyword evidence="2" id="KW-1185">Reference proteome</keyword>
<evidence type="ECO:0000313" key="2">
    <source>
        <dbReference type="Proteomes" id="UP001183585"/>
    </source>
</evidence>
<protein>
    <submittedName>
        <fullName evidence="1">Uncharacterized protein (DUF1684 family)</fullName>
    </submittedName>
</protein>
<proteinExistence type="predicted"/>
<evidence type="ECO:0000313" key="1">
    <source>
        <dbReference type="EMBL" id="MDR7384966.1"/>
    </source>
</evidence>
<name>A0ABU2CUE2_9MICO</name>
<dbReference type="Pfam" id="PF07920">
    <property type="entry name" value="DUF1684"/>
    <property type="match status" value="1"/>
</dbReference>
<dbReference type="EMBL" id="JAVDYE010000001">
    <property type="protein sequence ID" value="MDR7384966.1"/>
    <property type="molecule type" value="Genomic_DNA"/>
</dbReference>
<gene>
    <name evidence="1" type="ORF">J2S48_004481</name>
</gene>
<comment type="caution">
    <text evidence="1">The sequence shown here is derived from an EMBL/GenBank/DDBJ whole genome shotgun (WGS) entry which is preliminary data.</text>
</comment>
<organism evidence="1 2">
    <name type="scientific">Promicromonospora iranensis</name>
    <dbReference type="NCBI Taxonomy" id="1105144"/>
    <lineage>
        <taxon>Bacteria</taxon>
        <taxon>Bacillati</taxon>
        <taxon>Actinomycetota</taxon>
        <taxon>Actinomycetes</taxon>
        <taxon>Micrococcales</taxon>
        <taxon>Promicromonosporaceae</taxon>
        <taxon>Promicromonospora</taxon>
    </lineage>
</organism>
<dbReference type="PANTHER" id="PTHR41913">
    <property type="entry name" value="DUF1684 DOMAIN-CONTAINING PROTEIN"/>
    <property type="match status" value="1"/>
</dbReference>
<dbReference type="InterPro" id="IPR012467">
    <property type="entry name" value="DUF1684"/>
</dbReference>
<dbReference type="Proteomes" id="UP001183585">
    <property type="component" value="Unassembled WGS sequence"/>
</dbReference>
<dbReference type="RefSeq" id="WP_274993809.1">
    <property type="nucleotide sequence ID" value="NZ_JAJQQP010000005.1"/>
</dbReference>
<reference evidence="1 2" key="1">
    <citation type="submission" date="2023-07" db="EMBL/GenBank/DDBJ databases">
        <title>Sequencing the genomes of 1000 actinobacteria strains.</title>
        <authorList>
            <person name="Klenk H.-P."/>
        </authorList>
    </citation>
    <scope>NUCLEOTIDE SEQUENCE [LARGE SCALE GENOMIC DNA]</scope>
    <source>
        <strain evidence="1 2">DSM 45554</strain>
    </source>
</reference>